<keyword evidence="3" id="KW-0560">Oxidoreductase</keyword>
<dbReference type="InterPro" id="IPR036661">
    <property type="entry name" value="Luciferase-like_sf"/>
</dbReference>
<dbReference type="InterPro" id="IPR050172">
    <property type="entry name" value="SsuD_RutA_monooxygenase"/>
</dbReference>
<feature type="domain" description="Luciferase-like" evidence="5">
    <location>
        <begin position="6"/>
        <end position="250"/>
    </location>
</feature>
<evidence type="ECO:0000259" key="5">
    <source>
        <dbReference type="Pfam" id="PF00296"/>
    </source>
</evidence>
<protein>
    <submittedName>
        <fullName evidence="6">LLM class F420-dependent oxidoreductase</fullName>
    </submittedName>
</protein>
<evidence type="ECO:0000256" key="2">
    <source>
        <dbReference type="ARBA" id="ARBA00022643"/>
    </source>
</evidence>
<dbReference type="Proteomes" id="UP000640489">
    <property type="component" value="Unassembled WGS sequence"/>
</dbReference>
<gene>
    <name evidence="6" type="ORF">ISU07_10050</name>
</gene>
<name>A0A930YE81_9ACTN</name>
<reference evidence="6" key="1">
    <citation type="submission" date="2020-11" db="EMBL/GenBank/DDBJ databases">
        <title>Nocardioides sp. nov., isolated from Soil of Cynanchum wilfordii Hemsley rhizosphere.</title>
        <authorList>
            <person name="Lee J.-S."/>
            <person name="Suh M.K."/>
            <person name="Kim J.-S."/>
        </authorList>
    </citation>
    <scope>NUCLEOTIDE SEQUENCE</scope>
    <source>
        <strain evidence="6">KCTC 19275</strain>
    </source>
</reference>
<dbReference type="GO" id="GO:0046306">
    <property type="term" value="P:alkanesulfonate catabolic process"/>
    <property type="evidence" value="ECO:0007669"/>
    <property type="project" value="TreeGrafter"/>
</dbReference>
<keyword evidence="7" id="KW-1185">Reference proteome</keyword>
<dbReference type="PANTHER" id="PTHR42847">
    <property type="entry name" value="ALKANESULFONATE MONOOXYGENASE"/>
    <property type="match status" value="1"/>
</dbReference>
<evidence type="ECO:0000313" key="7">
    <source>
        <dbReference type="Proteomes" id="UP000640489"/>
    </source>
</evidence>
<dbReference type="EMBL" id="JADKPN010000004">
    <property type="protein sequence ID" value="MBF4763468.1"/>
    <property type="molecule type" value="Genomic_DNA"/>
</dbReference>
<accession>A0A930YE81</accession>
<organism evidence="6 7">
    <name type="scientific">Nocardioides islandensis</name>
    <dbReference type="NCBI Taxonomy" id="433663"/>
    <lineage>
        <taxon>Bacteria</taxon>
        <taxon>Bacillati</taxon>
        <taxon>Actinomycetota</taxon>
        <taxon>Actinomycetes</taxon>
        <taxon>Propionibacteriales</taxon>
        <taxon>Nocardioidaceae</taxon>
        <taxon>Nocardioides</taxon>
    </lineage>
</organism>
<dbReference type="InterPro" id="IPR019952">
    <property type="entry name" value="F420_OxRdatse_Rv1855c_pred"/>
</dbReference>
<evidence type="ECO:0000256" key="1">
    <source>
        <dbReference type="ARBA" id="ARBA00022630"/>
    </source>
</evidence>
<dbReference type="Pfam" id="PF00296">
    <property type="entry name" value="Bac_luciferase"/>
    <property type="match status" value="1"/>
</dbReference>
<dbReference type="InterPro" id="IPR011251">
    <property type="entry name" value="Luciferase-like_dom"/>
</dbReference>
<evidence type="ECO:0000256" key="4">
    <source>
        <dbReference type="ARBA" id="ARBA00023033"/>
    </source>
</evidence>
<dbReference type="PANTHER" id="PTHR42847:SF4">
    <property type="entry name" value="ALKANESULFONATE MONOOXYGENASE-RELATED"/>
    <property type="match status" value="1"/>
</dbReference>
<comment type="caution">
    <text evidence="6">The sequence shown here is derived from an EMBL/GenBank/DDBJ whole genome shotgun (WGS) entry which is preliminary data.</text>
</comment>
<keyword evidence="2" id="KW-0288">FMN</keyword>
<keyword evidence="4" id="KW-0503">Monooxygenase</keyword>
<evidence type="ECO:0000313" key="6">
    <source>
        <dbReference type="EMBL" id="MBF4763468.1"/>
    </source>
</evidence>
<evidence type="ECO:0000256" key="3">
    <source>
        <dbReference type="ARBA" id="ARBA00023002"/>
    </source>
</evidence>
<dbReference type="AlphaFoldDB" id="A0A930YE81"/>
<proteinExistence type="predicted"/>
<dbReference type="SUPFAM" id="SSF51679">
    <property type="entry name" value="Bacterial luciferase-like"/>
    <property type="match status" value="1"/>
</dbReference>
<keyword evidence="1" id="KW-0285">Flavoprotein</keyword>
<dbReference type="NCBIfam" id="TIGR03560">
    <property type="entry name" value="F420_Rv1855c"/>
    <property type="match status" value="1"/>
</dbReference>
<dbReference type="GO" id="GO:0008726">
    <property type="term" value="F:alkanesulfonate monooxygenase activity"/>
    <property type="evidence" value="ECO:0007669"/>
    <property type="project" value="TreeGrafter"/>
</dbReference>
<sequence length="309" mass="33520">MELRVFTEPQQGASYDDLLRVAQTAEELGFGAFFRSDHFLAMGTDGLPGPTDSWVTLGAIARETSRIRLGTLVTSVTFRSPGLLAIQVAQVDQMSGGRVELGIGAGWFGREHAAYGFDFPGPSERFDMLEDQLAIITGLWATDHVSGAGFTYEGKRHSVVDSPGLPKPHQAKPPVIMGGAGKKRSAALAARYADEYNVSFEAFEDGLPILARVLRACEEAGRDPATMTTSSALVLCVGADEAEFRRRAANIGHDPDTLRREQLGGTVSEVVDKVGRYVESGQTRLYLQTLDLQDLDHLRLVATEVMPHL</sequence>
<dbReference type="Gene3D" id="3.20.20.30">
    <property type="entry name" value="Luciferase-like domain"/>
    <property type="match status" value="1"/>
</dbReference>